<comment type="caution">
    <text evidence="2">The sequence shown here is derived from an EMBL/GenBank/DDBJ whole genome shotgun (WGS) entry which is preliminary data.</text>
</comment>
<reference evidence="2 3" key="1">
    <citation type="submission" date="2020-10" db="EMBL/GenBank/DDBJ databases">
        <authorList>
            <person name="Castelo-Branco R."/>
            <person name="Eusebio N."/>
            <person name="Adriana R."/>
            <person name="Vieira A."/>
            <person name="Brugerolle De Fraissinette N."/>
            <person name="Rezende De Castro R."/>
            <person name="Schneider M.P."/>
            <person name="Vasconcelos V."/>
            <person name="Leao P.N."/>
        </authorList>
    </citation>
    <scope>NUCLEOTIDE SEQUENCE [LARGE SCALE GENOMIC DNA]</scope>
    <source>
        <strain evidence="2 3">LEGE 06123</strain>
    </source>
</reference>
<dbReference type="InterPro" id="IPR051404">
    <property type="entry name" value="TA_system_antitoxin"/>
</dbReference>
<dbReference type="Proteomes" id="UP000651156">
    <property type="component" value="Unassembled WGS sequence"/>
</dbReference>
<gene>
    <name evidence="2" type="ORF">IQ230_05460</name>
</gene>
<protein>
    <submittedName>
        <fullName evidence="2">Type II toxin-antitoxin system HicB family antitoxin</fullName>
    </submittedName>
</protein>
<dbReference type="PANTHER" id="PTHR34504:SF2">
    <property type="entry name" value="UPF0150 PROTEIN SSL0259"/>
    <property type="match status" value="1"/>
</dbReference>
<dbReference type="InterPro" id="IPR035069">
    <property type="entry name" value="TTHA1013/TTHA0281-like"/>
</dbReference>
<sequence>MKTQIKPETLQDYLNLSYPITLYPEPDGGYTVMLADLLGCISQGDSLEEAVNNIQEAKVAWIETAWEYGDEFPLPTIC</sequence>
<keyword evidence="3" id="KW-1185">Reference proteome</keyword>
<accession>A0ABR9UNF8</accession>
<dbReference type="PANTHER" id="PTHR34504">
    <property type="entry name" value="ANTITOXIN HICB"/>
    <property type="match status" value="1"/>
</dbReference>
<proteinExistence type="predicted"/>
<dbReference type="EMBL" id="JADEWN010000009">
    <property type="protein sequence ID" value="MBE9189816.1"/>
    <property type="molecule type" value="Genomic_DNA"/>
</dbReference>
<dbReference type="Gene3D" id="3.30.160.250">
    <property type="match status" value="1"/>
</dbReference>
<dbReference type="SUPFAM" id="SSF143100">
    <property type="entry name" value="TTHA1013/TTHA0281-like"/>
    <property type="match status" value="1"/>
</dbReference>
<evidence type="ECO:0000259" key="1">
    <source>
        <dbReference type="Pfam" id="PF15919"/>
    </source>
</evidence>
<name>A0ABR9UNF8_9CHRO</name>
<evidence type="ECO:0000313" key="3">
    <source>
        <dbReference type="Proteomes" id="UP000651156"/>
    </source>
</evidence>
<organism evidence="2 3">
    <name type="scientific">Gloeocapsopsis crepidinum LEGE 06123</name>
    <dbReference type="NCBI Taxonomy" id="588587"/>
    <lineage>
        <taxon>Bacteria</taxon>
        <taxon>Bacillati</taxon>
        <taxon>Cyanobacteriota</taxon>
        <taxon>Cyanophyceae</taxon>
        <taxon>Oscillatoriophycideae</taxon>
        <taxon>Chroococcales</taxon>
        <taxon>Chroococcaceae</taxon>
        <taxon>Gloeocapsopsis</taxon>
    </lineage>
</organism>
<evidence type="ECO:0000313" key="2">
    <source>
        <dbReference type="EMBL" id="MBE9189816.1"/>
    </source>
</evidence>
<feature type="domain" description="HicB-like antitoxin of toxin-antitoxin system" evidence="1">
    <location>
        <begin position="18"/>
        <end position="76"/>
    </location>
</feature>
<dbReference type="Pfam" id="PF15919">
    <property type="entry name" value="HicB_lk_antitox"/>
    <property type="match status" value="1"/>
</dbReference>
<dbReference type="RefSeq" id="WP_193931048.1">
    <property type="nucleotide sequence ID" value="NZ_CAWPMZ010000150.1"/>
</dbReference>
<dbReference type="InterPro" id="IPR031807">
    <property type="entry name" value="HicB-like"/>
</dbReference>